<dbReference type="PROSITE" id="PS50297">
    <property type="entry name" value="ANK_REP_REGION"/>
    <property type="match status" value="4"/>
</dbReference>
<dbReference type="AlphaFoldDB" id="A0A7W9SPR3"/>
<feature type="repeat" description="ANK" evidence="3">
    <location>
        <begin position="303"/>
        <end position="335"/>
    </location>
</feature>
<feature type="repeat" description="ANK" evidence="3">
    <location>
        <begin position="132"/>
        <end position="164"/>
    </location>
</feature>
<keyword evidence="6" id="KW-1185">Reference proteome</keyword>
<evidence type="ECO:0000313" key="6">
    <source>
        <dbReference type="Proteomes" id="UP000520814"/>
    </source>
</evidence>
<reference evidence="5 6" key="1">
    <citation type="submission" date="2020-08" db="EMBL/GenBank/DDBJ databases">
        <title>Genomic Encyclopedia of Type Strains, Phase IV (KMG-IV): sequencing the most valuable type-strain genomes for metagenomic binning, comparative biology and taxonomic classification.</title>
        <authorList>
            <person name="Goeker M."/>
        </authorList>
    </citation>
    <scope>NUCLEOTIDE SEQUENCE [LARGE SCALE GENOMIC DNA]</scope>
    <source>
        <strain evidence="5 6">DSM 23562</strain>
    </source>
</reference>
<feature type="region of interest" description="Disordered" evidence="4">
    <location>
        <begin position="423"/>
        <end position="443"/>
    </location>
</feature>
<proteinExistence type="predicted"/>
<dbReference type="PANTHER" id="PTHR24123:SF33">
    <property type="entry name" value="PROTEIN HOS4"/>
    <property type="match status" value="1"/>
</dbReference>
<evidence type="ECO:0000256" key="4">
    <source>
        <dbReference type="SAM" id="MobiDB-lite"/>
    </source>
</evidence>
<dbReference type="Pfam" id="PF00023">
    <property type="entry name" value="Ank"/>
    <property type="match status" value="1"/>
</dbReference>
<dbReference type="PROSITE" id="PS50088">
    <property type="entry name" value="ANK_REPEAT"/>
    <property type="match status" value="4"/>
</dbReference>
<dbReference type="Proteomes" id="UP000520814">
    <property type="component" value="Unassembled WGS sequence"/>
</dbReference>
<protein>
    <submittedName>
        <fullName evidence="5">Ankyrin repeat protein</fullName>
    </submittedName>
</protein>
<evidence type="ECO:0000256" key="3">
    <source>
        <dbReference type="PROSITE-ProRule" id="PRU00023"/>
    </source>
</evidence>
<dbReference type="Gene3D" id="1.25.40.20">
    <property type="entry name" value="Ankyrin repeat-containing domain"/>
    <property type="match status" value="4"/>
</dbReference>
<feature type="region of interest" description="Disordered" evidence="4">
    <location>
        <begin position="329"/>
        <end position="351"/>
    </location>
</feature>
<dbReference type="RefSeq" id="WP_184193841.1">
    <property type="nucleotide sequence ID" value="NZ_JACHGW010000002.1"/>
</dbReference>
<dbReference type="InterPro" id="IPR002110">
    <property type="entry name" value="Ankyrin_rpt"/>
</dbReference>
<dbReference type="Pfam" id="PF12796">
    <property type="entry name" value="Ank_2"/>
    <property type="match status" value="2"/>
</dbReference>
<name>A0A7W9SPR3_ARMRO</name>
<dbReference type="PRINTS" id="PR01415">
    <property type="entry name" value="ANKYRIN"/>
</dbReference>
<evidence type="ECO:0000313" key="5">
    <source>
        <dbReference type="EMBL" id="MBB6049898.1"/>
    </source>
</evidence>
<dbReference type="InterPro" id="IPR051165">
    <property type="entry name" value="Multifunctional_ANK_Repeat"/>
</dbReference>
<organism evidence="5 6">
    <name type="scientific">Armatimonas rosea</name>
    <dbReference type="NCBI Taxonomy" id="685828"/>
    <lineage>
        <taxon>Bacteria</taxon>
        <taxon>Bacillati</taxon>
        <taxon>Armatimonadota</taxon>
        <taxon>Armatimonadia</taxon>
        <taxon>Armatimonadales</taxon>
        <taxon>Armatimonadaceae</taxon>
        <taxon>Armatimonas</taxon>
    </lineage>
</organism>
<accession>A0A7W9SPR3</accession>
<dbReference type="PANTHER" id="PTHR24123">
    <property type="entry name" value="ANKYRIN REPEAT-CONTAINING"/>
    <property type="match status" value="1"/>
</dbReference>
<keyword evidence="1" id="KW-0677">Repeat</keyword>
<evidence type="ECO:0000256" key="2">
    <source>
        <dbReference type="ARBA" id="ARBA00023043"/>
    </source>
</evidence>
<feature type="repeat" description="ANK" evidence="3">
    <location>
        <begin position="349"/>
        <end position="381"/>
    </location>
</feature>
<feature type="compositionally biased region" description="Basic and acidic residues" evidence="4">
    <location>
        <begin position="430"/>
        <end position="443"/>
    </location>
</feature>
<feature type="repeat" description="ANK" evidence="3">
    <location>
        <begin position="206"/>
        <end position="238"/>
    </location>
</feature>
<dbReference type="SMART" id="SM00248">
    <property type="entry name" value="ANK"/>
    <property type="match status" value="8"/>
</dbReference>
<keyword evidence="2 3" id="KW-0040">ANK repeat</keyword>
<dbReference type="SUPFAM" id="SSF48403">
    <property type="entry name" value="Ankyrin repeat"/>
    <property type="match status" value="2"/>
</dbReference>
<evidence type="ECO:0000256" key="1">
    <source>
        <dbReference type="ARBA" id="ARBA00022737"/>
    </source>
</evidence>
<gene>
    <name evidence="5" type="ORF">HNQ39_001689</name>
</gene>
<dbReference type="EMBL" id="JACHGW010000002">
    <property type="protein sequence ID" value="MBB6049898.1"/>
    <property type="molecule type" value="Genomic_DNA"/>
</dbReference>
<comment type="caution">
    <text evidence="5">The sequence shown here is derived from an EMBL/GenBank/DDBJ whole genome shotgun (WGS) entry which is preliminary data.</text>
</comment>
<dbReference type="InterPro" id="IPR036770">
    <property type="entry name" value="Ankyrin_rpt-contain_sf"/>
</dbReference>
<sequence>MKRRWFLAMILPIGLTALLLARRSRSRPSRLSGAFETQVLISPDTPANHALYTAVSQSDVVGVQHAFANGASANATLSWKMEGVPPEQQQAPSPFILLVQPQQSDESDKPQAIAIFREFLAHHLDIHATSAEGICALHIATRLGDLDLVKEVLARGADINAPSQLGGTPLQIAMMPTLRDKEGPEVPLIQFLLESGANPNSISPANGTTPLMQAALMNHPKTVALLLEHGADPALVNQSSRSRTSRTFTALELAQSAGSEEVVRLLRATHPNMTAFEAAVSGAPTVLKKHLDSGTSPNSRDKNGSPLLFLAAQSGSAEAVQLLLERGADPSAATQPPHFEGFPPEPGTRGSTPLHTAAAHGFVAVMQLLIAHKADLDALAGRADSPETALTKAVQANEAAAVKLLLEHGAKVGDALERCVQSKGQMPLRRRGESPTKRRSKDVIQEQQEQIYTLLMAQTKDAESQGKALCTALDMGELGLAEDLLKRGADVNVRGRDEKTPLFSLIHYLGLTRYSLSEMHKQQPIVAPTAPEALVFLEQLLAHKPDLSVTLPPEQDWKGGTALAYARYFKLPAVVERLQKAGLKR</sequence>